<dbReference type="Proteomes" id="UP000324222">
    <property type="component" value="Unassembled WGS sequence"/>
</dbReference>
<reference evidence="1 2" key="1">
    <citation type="submission" date="2019-05" db="EMBL/GenBank/DDBJ databases">
        <title>Another draft genome of Portunus trituberculatus and its Hox gene families provides insights of decapod evolution.</title>
        <authorList>
            <person name="Jeong J.-H."/>
            <person name="Song I."/>
            <person name="Kim S."/>
            <person name="Choi T."/>
            <person name="Kim D."/>
            <person name="Ryu S."/>
            <person name="Kim W."/>
        </authorList>
    </citation>
    <scope>NUCLEOTIDE SEQUENCE [LARGE SCALE GENOMIC DNA]</scope>
    <source>
        <tissue evidence="1">Muscle</tissue>
    </source>
</reference>
<dbReference type="AlphaFoldDB" id="A0A5B7GC12"/>
<evidence type="ECO:0000313" key="2">
    <source>
        <dbReference type="Proteomes" id="UP000324222"/>
    </source>
</evidence>
<name>A0A5B7GC12_PORTR</name>
<comment type="caution">
    <text evidence="1">The sequence shown here is derived from an EMBL/GenBank/DDBJ whole genome shotgun (WGS) entry which is preliminary data.</text>
</comment>
<protein>
    <submittedName>
        <fullName evidence="1">Uncharacterized protein</fullName>
    </submittedName>
</protein>
<keyword evidence="2" id="KW-1185">Reference proteome</keyword>
<proteinExistence type="predicted"/>
<dbReference type="EMBL" id="VSRR010014927">
    <property type="protein sequence ID" value="MPC57611.1"/>
    <property type="molecule type" value="Genomic_DNA"/>
</dbReference>
<sequence length="77" mass="8841">MAHNYNAKELELKLSRDNGLSWIPDACLGVAMGESEQRCRSGMEMLLALEHKHTPLLHSQSYRNHQTIRASYWSLSK</sequence>
<accession>A0A5B7GC12</accession>
<organism evidence="1 2">
    <name type="scientific">Portunus trituberculatus</name>
    <name type="common">Swimming crab</name>
    <name type="synonym">Neptunus trituberculatus</name>
    <dbReference type="NCBI Taxonomy" id="210409"/>
    <lineage>
        <taxon>Eukaryota</taxon>
        <taxon>Metazoa</taxon>
        <taxon>Ecdysozoa</taxon>
        <taxon>Arthropoda</taxon>
        <taxon>Crustacea</taxon>
        <taxon>Multicrustacea</taxon>
        <taxon>Malacostraca</taxon>
        <taxon>Eumalacostraca</taxon>
        <taxon>Eucarida</taxon>
        <taxon>Decapoda</taxon>
        <taxon>Pleocyemata</taxon>
        <taxon>Brachyura</taxon>
        <taxon>Eubrachyura</taxon>
        <taxon>Portunoidea</taxon>
        <taxon>Portunidae</taxon>
        <taxon>Portuninae</taxon>
        <taxon>Portunus</taxon>
    </lineage>
</organism>
<evidence type="ECO:0000313" key="1">
    <source>
        <dbReference type="EMBL" id="MPC57611.1"/>
    </source>
</evidence>
<gene>
    <name evidence="1" type="ORF">E2C01_051596</name>
</gene>